<comment type="caution">
    <text evidence="6">The sequence shown here is derived from an EMBL/GenBank/DDBJ whole genome shotgun (WGS) entry which is preliminary data.</text>
</comment>
<dbReference type="PANTHER" id="PTHR14619">
    <property type="entry name" value="NEURON-DERIVED NEUROTROPHIC FACTOR"/>
    <property type="match status" value="1"/>
</dbReference>
<dbReference type="Proteomes" id="UP000037510">
    <property type="component" value="Unassembled WGS sequence"/>
</dbReference>
<feature type="region of interest" description="Disordered" evidence="4">
    <location>
        <begin position="115"/>
        <end position="139"/>
    </location>
</feature>
<keyword evidence="7" id="KW-1185">Reference proteome</keyword>
<evidence type="ECO:0000313" key="7">
    <source>
        <dbReference type="Proteomes" id="UP000037510"/>
    </source>
</evidence>
<evidence type="ECO:0000256" key="4">
    <source>
        <dbReference type="SAM" id="MobiDB-lite"/>
    </source>
</evidence>
<dbReference type="AlphaFoldDB" id="A0A0L7LAM1"/>
<accession>A0A0L7LAM1</accession>
<feature type="domain" description="Neuron-derived neurotrophic factor first Fn(III)" evidence="5">
    <location>
        <begin position="3"/>
        <end position="110"/>
    </location>
</feature>
<reference evidence="6 7" key="1">
    <citation type="journal article" date="2015" name="Genome Biol. Evol.">
        <title>The genome of winter moth (Operophtera brumata) provides a genomic perspective on sexual dimorphism and phenology.</title>
        <authorList>
            <person name="Derks M.F."/>
            <person name="Smit S."/>
            <person name="Salis L."/>
            <person name="Schijlen E."/>
            <person name="Bossers A."/>
            <person name="Mateman C."/>
            <person name="Pijl A.S."/>
            <person name="de Ridder D."/>
            <person name="Groenen M.A."/>
            <person name="Visser M.E."/>
            <person name="Megens H.J."/>
        </authorList>
    </citation>
    <scope>NUCLEOTIDE SEQUENCE [LARGE SCALE GENOMIC DNA]</scope>
    <source>
        <strain evidence="6">WM2013NL</strain>
        <tissue evidence="6">Head and thorax</tissue>
    </source>
</reference>
<dbReference type="InterPro" id="IPR019326">
    <property type="entry name" value="NDNF"/>
</dbReference>
<gene>
    <name evidence="6" type="ORF">OBRU01_12233</name>
</gene>
<dbReference type="InterPro" id="IPR055271">
    <property type="entry name" value="NDNF_Fn(III)_1"/>
</dbReference>
<dbReference type="GO" id="GO:0005576">
    <property type="term" value="C:extracellular region"/>
    <property type="evidence" value="ECO:0007669"/>
    <property type="project" value="UniProtKB-SubCell"/>
</dbReference>
<evidence type="ECO:0000256" key="2">
    <source>
        <dbReference type="ARBA" id="ARBA00022525"/>
    </source>
</evidence>
<feature type="non-terminal residue" evidence="6">
    <location>
        <position position="1"/>
    </location>
</feature>
<comment type="subcellular location">
    <subcellularLocation>
        <location evidence="1">Secreted</location>
    </subcellularLocation>
</comment>
<name>A0A0L7LAM1_OPEBR</name>
<organism evidence="6 7">
    <name type="scientific">Operophtera brumata</name>
    <name type="common">Winter moth</name>
    <name type="synonym">Phalaena brumata</name>
    <dbReference type="NCBI Taxonomy" id="104452"/>
    <lineage>
        <taxon>Eukaryota</taxon>
        <taxon>Metazoa</taxon>
        <taxon>Ecdysozoa</taxon>
        <taxon>Arthropoda</taxon>
        <taxon>Hexapoda</taxon>
        <taxon>Insecta</taxon>
        <taxon>Pterygota</taxon>
        <taxon>Neoptera</taxon>
        <taxon>Endopterygota</taxon>
        <taxon>Lepidoptera</taxon>
        <taxon>Glossata</taxon>
        <taxon>Ditrysia</taxon>
        <taxon>Geometroidea</taxon>
        <taxon>Geometridae</taxon>
        <taxon>Larentiinae</taxon>
        <taxon>Operophtera</taxon>
    </lineage>
</organism>
<sequence>PIDPQETTYCVVASHHRNYTSLCAAQHDIKISRYEKTRMIDAERILSVESSTEVDNKIEVDDGYSLFEGNLKNVFRRKKTGRSTKVSDEDPVIACVGDRTHHLIENLDPTRILTQNSSSPLRSPHLPYRRPATRAPSSLTPVLRSRRSDSSIVQKIFGLKAGRKYAIQVLASNRGSAVPYNVLYVDTNVSCKD</sequence>
<proteinExistence type="predicted"/>
<evidence type="ECO:0000259" key="5">
    <source>
        <dbReference type="Pfam" id="PF10179"/>
    </source>
</evidence>
<dbReference type="Pfam" id="PF10179">
    <property type="entry name" value="NDNF"/>
    <property type="match status" value="1"/>
</dbReference>
<keyword evidence="2" id="KW-0964">Secreted</keyword>
<dbReference type="EMBL" id="JTDY01001958">
    <property type="protein sequence ID" value="KOB72449.1"/>
    <property type="molecule type" value="Genomic_DNA"/>
</dbReference>
<evidence type="ECO:0000256" key="1">
    <source>
        <dbReference type="ARBA" id="ARBA00004613"/>
    </source>
</evidence>
<dbReference type="PANTHER" id="PTHR14619:SF3">
    <property type="entry name" value="PROTEIN NDNF"/>
    <property type="match status" value="1"/>
</dbReference>
<evidence type="ECO:0000256" key="3">
    <source>
        <dbReference type="ARBA" id="ARBA00022737"/>
    </source>
</evidence>
<protein>
    <recommendedName>
        <fullName evidence="5">Neuron-derived neurotrophic factor first Fn(III) domain-containing protein</fullName>
    </recommendedName>
</protein>
<feature type="non-terminal residue" evidence="6">
    <location>
        <position position="193"/>
    </location>
</feature>
<keyword evidence="3" id="KW-0677">Repeat</keyword>
<evidence type="ECO:0000313" key="6">
    <source>
        <dbReference type="EMBL" id="KOB72449.1"/>
    </source>
</evidence>